<dbReference type="AlphaFoldDB" id="A0AAW6FK64"/>
<accession>A0AAW6FK64</accession>
<evidence type="ECO:0000313" key="2">
    <source>
        <dbReference type="Proteomes" id="UP001212263"/>
    </source>
</evidence>
<proteinExistence type="predicted"/>
<protein>
    <recommendedName>
        <fullName evidence="3">Thioredoxin-like fold domain-containing protein</fullName>
    </recommendedName>
</protein>
<dbReference type="RefSeq" id="WP_272053967.1">
    <property type="nucleotide sequence ID" value="NZ_JAQMRB010000003.1"/>
</dbReference>
<gene>
    <name evidence="1" type="ORF">PN645_09970</name>
</gene>
<sequence length="49" mass="5409">MQAIKKDGMLRTHVSSLKGWKCEVVKQYNIDAVPSIIVPDENIAPGTNL</sequence>
<organism evidence="1 2">
    <name type="scientific">Odoribacter splanchnicus</name>
    <dbReference type="NCBI Taxonomy" id="28118"/>
    <lineage>
        <taxon>Bacteria</taxon>
        <taxon>Pseudomonadati</taxon>
        <taxon>Bacteroidota</taxon>
        <taxon>Bacteroidia</taxon>
        <taxon>Bacteroidales</taxon>
        <taxon>Odoribacteraceae</taxon>
        <taxon>Odoribacter</taxon>
    </lineage>
</organism>
<comment type="caution">
    <text evidence="1">The sequence shown here is derived from an EMBL/GenBank/DDBJ whole genome shotgun (WGS) entry which is preliminary data.</text>
</comment>
<dbReference type="Proteomes" id="UP001212263">
    <property type="component" value="Unassembled WGS sequence"/>
</dbReference>
<reference evidence="1" key="1">
    <citation type="submission" date="2023-01" db="EMBL/GenBank/DDBJ databases">
        <title>Human gut microbiome strain richness.</title>
        <authorList>
            <person name="Chen-Liaw A."/>
        </authorList>
    </citation>
    <scope>NUCLEOTIDE SEQUENCE</scope>
    <source>
        <strain evidence="1">RTP21484st1_B7_RTP21484_190118</strain>
    </source>
</reference>
<name>A0AAW6FK64_9BACT</name>
<evidence type="ECO:0000313" key="1">
    <source>
        <dbReference type="EMBL" id="MDB9223327.1"/>
    </source>
</evidence>
<dbReference type="EMBL" id="JAQMRD010000011">
    <property type="protein sequence ID" value="MDB9223327.1"/>
    <property type="molecule type" value="Genomic_DNA"/>
</dbReference>
<evidence type="ECO:0008006" key="3">
    <source>
        <dbReference type="Google" id="ProtNLM"/>
    </source>
</evidence>